<dbReference type="InterPro" id="IPR009288">
    <property type="entry name" value="AIG2-like_dom"/>
</dbReference>
<dbReference type="OrthoDB" id="1044435at2759"/>
<dbReference type="Gene3D" id="3.10.490.10">
    <property type="entry name" value="Gamma-glutamyl cyclotransferase-like"/>
    <property type="match status" value="1"/>
</dbReference>
<proteinExistence type="inferred from homology"/>
<dbReference type="EMBL" id="ML178819">
    <property type="protein sequence ID" value="TFL03875.1"/>
    <property type="molecule type" value="Genomic_DNA"/>
</dbReference>
<comment type="similarity">
    <text evidence="1">Belongs to the gamma-glutamylcyclotransferase family.</text>
</comment>
<dbReference type="STRING" id="1884261.A0A5C3QPG5"/>
<evidence type="ECO:0000313" key="5">
    <source>
        <dbReference type="EMBL" id="TFL03875.1"/>
    </source>
</evidence>
<feature type="domain" description="Gamma-glutamylcyclotransferase AIG2-like" evidence="4">
    <location>
        <begin position="7"/>
        <end position="106"/>
    </location>
</feature>
<dbReference type="CDD" id="cd06661">
    <property type="entry name" value="GGCT_like"/>
    <property type="match status" value="1"/>
</dbReference>
<dbReference type="PANTHER" id="PTHR31544">
    <property type="entry name" value="AIG2-LIKE PROTEIN D"/>
    <property type="match status" value="1"/>
</dbReference>
<dbReference type="InterPro" id="IPR036568">
    <property type="entry name" value="GGCT-like_sf"/>
</dbReference>
<organism evidence="5 6">
    <name type="scientific">Pterulicium gracile</name>
    <dbReference type="NCBI Taxonomy" id="1884261"/>
    <lineage>
        <taxon>Eukaryota</taxon>
        <taxon>Fungi</taxon>
        <taxon>Dikarya</taxon>
        <taxon>Basidiomycota</taxon>
        <taxon>Agaricomycotina</taxon>
        <taxon>Agaricomycetes</taxon>
        <taxon>Agaricomycetidae</taxon>
        <taxon>Agaricales</taxon>
        <taxon>Pleurotineae</taxon>
        <taxon>Pterulaceae</taxon>
        <taxon>Pterulicium</taxon>
    </lineage>
</organism>
<sequence>MSTHSAFFYGTLMHPNILRRVIGNDGSHLHICPAVLLHYTRHQVKHADYPGIVPYTESKIALLDGKDLPLNDESVRGAFVSGLTTSDIRCLDVFEGSEYARIPVHVHPLGPINPLSTTSNLKEKFVPPHPTPLPPVEELADPVEVETYVYKDIEGLRHELWSFDEFVKNNAWKWIGNREAEYGVDNEYAEVDRRRDKGTVAST</sequence>
<evidence type="ECO:0000256" key="2">
    <source>
        <dbReference type="ARBA" id="ARBA00022679"/>
    </source>
</evidence>
<evidence type="ECO:0000313" key="6">
    <source>
        <dbReference type="Proteomes" id="UP000305067"/>
    </source>
</evidence>
<keyword evidence="6" id="KW-1185">Reference proteome</keyword>
<name>A0A5C3QPG5_9AGAR</name>
<gene>
    <name evidence="5" type="ORF">BDV98DRAFT_563206</name>
</gene>
<dbReference type="PANTHER" id="PTHR31544:SF2">
    <property type="entry name" value="AIG2-LIKE PROTEIN D"/>
    <property type="match status" value="1"/>
</dbReference>
<keyword evidence="2" id="KW-0808">Transferase</keyword>
<dbReference type="InterPro" id="IPR013024">
    <property type="entry name" value="GGCT-like"/>
</dbReference>
<reference evidence="5 6" key="1">
    <citation type="journal article" date="2019" name="Nat. Ecol. Evol.">
        <title>Megaphylogeny resolves global patterns of mushroom evolution.</title>
        <authorList>
            <person name="Varga T."/>
            <person name="Krizsan K."/>
            <person name="Foldi C."/>
            <person name="Dima B."/>
            <person name="Sanchez-Garcia M."/>
            <person name="Sanchez-Ramirez S."/>
            <person name="Szollosi G.J."/>
            <person name="Szarkandi J.G."/>
            <person name="Papp V."/>
            <person name="Albert L."/>
            <person name="Andreopoulos W."/>
            <person name="Angelini C."/>
            <person name="Antonin V."/>
            <person name="Barry K.W."/>
            <person name="Bougher N.L."/>
            <person name="Buchanan P."/>
            <person name="Buyck B."/>
            <person name="Bense V."/>
            <person name="Catcheside P."/>
            <person name="Chovatia M."/>
            <person name="Cooper J."/>
            <person name="Damon W."/>
            <person name="Desjardin D."/>
            <person name="Finy P."/>
            <person name="Geml J."/>
            <person name="Haridas S."/>
            <person name="Hughes K."/>
            <person name="Justo A."/>
            <person name="Karasinski D."/>
            <person name="Kautmanova I."/>
            <person name="Kiss B."/>
            <person name="Kocsube S."/>
            <person name="Kotiranta H."/>
            <person name="LaButti K.M."/>
            <person name="Lechner B.E."/>
            <person name="Liimatainen K."/>
            <person name="Lipzen A."/>
            <person name="Lukacs Z."/>
            <person name="Mihaltcheva S."/>
            <person name="Morgado L.N."/>
            <person name="Niskanen T."/>
            <person name="Noordeloos M.E."/>
            <person name="Ohm R.A."/>
            <person name="Ortiz-Santana B."/>
            <person name="Ovrebo C."/>
            <person name="Racz N."/>
            <person name="Riley R."/>
            <person name="Savchenko A."/>
            <person name="Shiryaev A."/>
            <person name="Soop K."/>
            <person name="Spirin V."/>
            <person name="Szebenyi C."/>
            <person name="Tomsovsky M."/>
            <person name="Tulloss R.E."/>
            <person name="Uehling J."/>
            <person name="Grigoriev I.V."/>
            <person name="Vagvolgyi C."/>
            <person name="Papp T."/>
            <person name="Martin F.M."/>
            <person name="Miettinen O."/>
            <person name="Hibbett D.S."/>
            <person name="Nagy L.G."/>
        </authorList>
    </citation>
    <scope>NUCLEOTIDE SEQUENCE [LARGE SCALE GENOMIC DNA]</scope>
    <source>
        <strain evidence="5 6">CBS 309.79</strain>
    </source>
</reference>
<dbReference type="Pfam" id="PF06094">
    <property type="entry name" value="GGACT"/>
    <property type="match status" value="1"/>
</dbReference>
<dbReference type="InterPro" id="IPR045038">
    <property type="entry name" value="AIG2-like"/>
</dbReference>
<dbReference type="GO" id="GO:0016740">
    <property type="term" value="F:transferase activity"/>
    <property type="evidence" value="ECO:0007669"/>
    <property type="project" value="UniProtKB-KW"/>
</dbReference>
<evidence type="ECO:0000256" key="3">
    <source>
        <dbReference type="ARBA" id="ARBA00030602"/>
    </source>
</evidence>
<dbReference type="AlphaFoldDB" id="A0A5C3QPG5"/>
<evidence type="ECO:0000256" key="1">
    <source>
        <dbReference type="ARBA" id="ARBA00008861"/>
    </source>
</evidence>
<accession>A0A5C3QPG5</accession>
<protein>
    <recommendedName>
        <fullName evidence="3">Putative gamma-glutamylcyclotransferase</fullName>
    </recommendedName>
</protein>
<evidence type="ECO:0000259" key="4">
    <source>
        <dbReference type="Pfam" id="PF06094"/>
    </source>
</evidence>
<dbReference type="Proteomes" id="UP000305067">
    <property type="component" value="Unassembled WGS sequence"/>
</dbReference>
<dbReference type="SUPFAM" id="SSF110857">
    <property type="entry name" value="Gamma-glutamyl cyclotransferase-like"/>
    <property type="match status" value="1"/>
</dbReference>